<dbReference type="RefSeq" id="WP_146087621.1">
    <property type="nucleotide sequence ID" value="NZ_FNVO01000025.1"/>
</dbReference>
<keyword evidence="2" id="KW-0732">Signal</keyword>
<accession>A0A1H6DZK3</accession>
<sequence length="2275" mass="247264">MNSSHWGTMRRLSRRPHLLGVVMAAALAGGLLSAPPVQATSTTVGRPKVSDHEKVVAGKRLSVKPRRQEPIRKGPPARKTWPQAGTAQVALPTSDAGKEPVRAGSLPVWIGGPEGKKRSAVKAPASVKVQVLEHRQAEQMGVGTVAFTVARDDDAAALAPVTVRLDYSSFAQAFGGSYGSRLRLVQLPACALTTPAKSDCRTSKPLTTTNDTENGTLTAQIDAAPETAAPVLAVAADGSGVQGDYKATSLSASATWKAGGNSGDFSWSYPMRVPPVPGGLVPPVELSYSSGSVDGRTGNTNGQPSWVGQGFDLWPGFIERSYKSCEDDGAPKDEWGNAPGDQCWGYDNATLTWNGKGGELIPAGNDTWRLKNDDGTRIEKLTSSNVDNGDNNNEYWKVTTTDGTRYYFGNNTGHGSPATNSTWTVPVFGDDSDEPCHDSTFASSWCQQAWRWNLDYVVDRNGNAIVYTYAKETNHYGRNLKPADETPYVRGGYLQQISYGLREGSLSASPPAKVLFDVSERCLPDAAFDCAPSKIGDNPDRWWDVPWDLNCNSGQECKDEHGSVAPTFWSRKRLTKVTTQVVKADGTYRPVDSWSMDHSWGLADVDRDLRLEEVGRTGHAGTTAVSLPKVTFDYVQLPNRMDETGDDILPYIRYRLSAIYDESGGQIDVSYSDPDCTLDDLPAPETNTTRCMPVRWEPPGREDPITDWFIKYVVTSVIQTDRTGLGEDMTTRYSYLGGAAWHYDDDDGLTKDKYKTWSQWRGYGHVRVRTGDYDNPSTQTDTYYLRGMDGDRLNAGGGTKNVTVPDGEGGNHTDHQALAGFELRTESYDEPGGTIVSKTVNSPWHHQTASRTRSWGTVTANLTGVSAVRSWEAMPGGTWRQTRVNRSFDTETGRENWVDDLGDVSTAADDKCTRTTYADDDTQWYKAFPSRVDTVSVTCADTTPDRQNRTISDVKTIYGARWNATRIDRLVAHDGTTADYKKVAGTVYDAYGRPTEVSDVQGNTTTTAYVETPATGGVTTKVTVTTPPIDPATPASAHTTVEDLDPAWGQPLYRTDVAGKRTELKYDALGRITQVWLPNRVSTSNPHPNLEFEYRVTDGQIVAVTTKKLTRTGGQQASIDLFDGWLRPRQTQAPGPDGRLITDTFYDNRGQVVKNYAPYSAAGAPEPVLFGVSTPGNVETQTRYTYDGLGRVTLERLMKGNNSTQELWHTTTTYDGNRTHVQPPTGGTPTTTVTDARGNTTQVIYHGPGTTQTTVGFEYDHAGRPSKQTGPDGKEWTTTYDLLGRKIRTTDPSRGTTTYGYDDLDRLVSTDDARDANDKLFYKYDVLGRKTETRSGSATGTVLATWLYDTVRKGALTSATRKGTGPNGNTYDYTTRVNNYDALGRPQSTTYTIPSVEGVGTSYTFGTSYNLDGTIQSLGMPAAGGLTGESVGITYDDYQRPTRLTSNLATYVNATTYTPTGKPLQYELGNTTGKRVWYTATWQYGTQRLATSRVNRENITGSDRYAVYDYDDAGNVTSITDTALAGTETQCFGYDYLRRLTDAWTQTSDTCADDPATATIGGPAPYRFVYTHNTAGNRTQEKQYGAGANGGTLQATRTYTYAGSSGLDPSVTGHMLGTVTQTGTSPYTGPATTETYKYDAIGNTTERKVGNRTQAFTYDTENELTKVTDAGAPNSANNGETTFVYTADGDRLIRRDPTGTTLYLPGTEVKLPKGGTTATGTRYYSHGGQTIAMRTPAGVTYLTPDHQGTSQVTVDAADLTKVSRRHYTPYGQTRGTTGTWPTLLDKGFVGGTNDTTGLTHLGAREYDPNTGRFLSVDPLLNLEHPQSWNGYTYANSTPVTQSDPEGLDGPLRGDTDCYYNNECQKDKTKPKPKPTYPEFFPSLPSGKGRYTQYRKFMKDLRDAPYDNPESLRIRIQAEIAFCSEYPTDDMCGGGKVDPHEALQAIGASGMEAADVIDAALYFAEGNWKAGLVSMTAAIPYLGSLAAAKRLGRAGRAADCNSFVPGTQVLMADGTTKPIEELQVGDEVIATDPETGKTHTKKVLATIAGEGPKNLVEITVDTDGPHGDQTGLIITTDEHPFWVAGLIGRWTDAEDLRPGMWLRTNTGTTVQVKATHTRTTPHQRIHNLTIADTHTYYVEAGDTPVLVHNTQCKLPLITAAKASEDEIYAANELASEGYDVILRDPPRDGGTRGVNTSDLLVDGAQWDVYTPEGSNMKTILRYIQKKRSQVRGGGVVLNLSKSSLSAASIDVSGMLAQVNGRMSSSPPLAGIKIVGG</sequence>
<dbReference type="SUPFAM" id="SSF51294">
    <property type="entry name" value="Hedgehog/intein (Hint) domain"/>
    <property type="match status" value="1"/>
</dbReference>
<dbReference type="Gene3D" id="3.40.1350.120">
    <property type="match status" value="1"/>
</dbReference>
<dbReference type="InterPro" id="IPR036844">
    <property type="entry name" value="Hint_dom_sf"/>
</dbReference>
<dbReference type="Gene3D" id="2.170.16.10">
    <property type="entry name" value="Hedgehog/Intein (Hint) domain"/>
    <property type="match status" value="1"/>
</dbReference>
<dbReference type="PANTHER" id="PTHR32305:SF17">
    <property type="entry name" value="TRNA NUCLEASE WAPA"/>
    <property type="match status" value="1"/>
</dbReference>
<dbReference type="OrthoDB" id="291011at2"/>
<dbReference type="Gene3D" id="2.180.10.10">
    <property type="entry name" value="RHS repeat-associated core"/>
    <property type="match status" value="2"/>
</dbReference>
<dbReference type="InterPro" id="IPR056823">
    <property type="entry name" value="TEN-like_YD-shell"/>
</dbReference>
<evidence type="ECO:0000256" key="1">
    <source>
        <dbReference type="ARBA" id="ARBA00022737"/>
    </source>
</evidence>
<dbReference type="Pfam" id="PF18451">
    <property type="entry name" value="CdiA_C"/>
    <property type="match status" value="1"/>
</dbReference>
<dbReference type="InterPro" id="IPR040559">
    <property type="entry name" value="CdiA_C"/>
</dbReference>
<dbReference type="InterPro" id="IPR003587">
    <property type="entry name" value="Hint_dom_N"/>
</dbReference>
<organism evidence="4 5">
    <name type="scientific">Thermomonospora echinospora</name>
    <dbReference type="NCBI Taxonomy" id="1992"/>
    <lineage>
        <taxon>Bacteria</taxon>
        <taxon>Bacillati</taxon>
        <taxon>Actinomycetota</taxon>
        <taxon>Actinomycetes</taxon>
        <taxon>Streptosporangiales</taxon>
        <taxon>Thermomonosporaceae</taxon>
        <taxon>Thermomonospora</taxon>
    </lineage>
</organism>
<dbReference type="CDD" id="cd20727">
    <property type="entry name" value="CDI_toxin_Bp_tRNase-like"/>
    <property type="match status" value="1"/>
</dbReference>
<name>A0A1H6DZK3_9ACTN</name>
<dbReference type="CDD" id="cd00081">
    <property type="entry name" value="Hint"/>
    <property type="match status" value="1"/>
</dbReference>
<feature type="domain" description="Hint" evidence="3">
    <location>
        <begin position="1999"/>
        <end position="2105"/>
    </location>
</feature>
<dbReference type="Proteomes" id="UP000236723">
    <property type="component" value="Unassembled WGS sequence"/>
</dbReference>
<dbReference type="EMBL" id="FNVO01000025">
    <property type="protein sequence ID" value="SEG90186.1"/>
    <property type="molecule type" value="Genomic_DNA"/>
</dbReference>
<feature type="signal peptide" evidence="2">
    <location>
        <begin position="1"/>
        <end position="39"/>
    </location>
</feature>
<dbReference type="CDD" id="cd20745">
    <property type="entry name" value="FIX_RhsA_AHH_HNH-like"/>
    <property type="match status" value="1"/>
</dbReference>
<dbReference type="Pfam" id="PF05593">
    <property type="entry name" value="RHS_repeat"/>
    <property type="match status" value="1"/>
</dbReference>
<keyword evidence="5" id="KW-1185">Reference proteome</keyword>
<keyword evidence="1" id="KW-0677">Repeat</keyword>
<dbReference type="InterPro" id="IPR050708">
    <property type="entry name" value="T6SS_VgrG/RHS"/>
</dbReference>
<dbReference type="NCBIfam" id="TIGR03696">
    <property type="entry name" value="Rhs_assc_core"/>
    <property type="match status" value="1"/>
</dbReference>
<evidence type="ECO:0000259" key="3">
    <source>
        <dbReference type="SMART" id="SM00306"/>
    </source>
</evidence>
<dbReference type="Pfam" id="PF07591">
    <property type="entry name" value="PT-HINT"/>
    <property type="match status" value="1"/>
</dbReference>
<gene>
    <name evidence="4" type="ORF">SAMN04489712_12563</name>
</gene>
<dbReference type="InterPro" id="IPR031325">
    <property type="entry name" value="RHS_repeat"/>
</dbReference>
<reference evidence="5" key="1">
    <citation type="submission" date="2016-10" db="EMBL/GenBank/DDBJ databases">
        <authorList>
            <person name="Varghese N."/>
            <person name="Submissions S."/>
        </authorList>
    </citation>
    <scope>NUCLEOTIDE SEQUENCE [LARGE SCALE GENOMIC DNA]</scope>
    <source>
        <strain evidence="5">DSM 43163</strain>
    </source>
</reference>
<dbReference type="InterPro" id="IPR022385">
    <property type="entry name" value="Rhs_assc_core"/>
</dbReference>
<dbReference type="InterPro" id="IPR006530">
    <property type="entry name" value="YD"/>
</dbReference>
<dbReference type="SMART" id="SM00306">
    <property type="entry name" value="HintN"/>
    <property type="match status" value="1"/>
</dbReference>
<proteinExistence type="predicted"/>
<dbReference type="PANTHER" id="PTHR32305">
    <property type="match status" value="1"/>
</dbReference>
<dbReference type="NCBIfam" id="TIGR01643">
    <property type="entry name" value="YD_repeat_2x"/>
    <property type="match status" value="2"/>
</dbReference>
<dbReference type="Pfam" id="PF25023">
    <property type="entry name" value="TEN_YD-shell"/>
    <property type="match status" value="1"/>
</dbReference>
<evidence type="ECO:0000256" key="2">
    <source>
        <dbReference type="SAM" id="SignalP"/>
    </source>
</evidence>
<evidence type="ECO:0000313" key="5">
    <source>
        <dbReference type="Proteomes" id="UP000236723"/>
    </source>
</evidence>
<evidence type="ECO:0000313" key="4">
    <source>
        <dbReference type="EMBL" id="SEG90186.1"/>
    </source>
</evidence>
<protein>
    <submittedName>
        <fullName evidence="4">RHS repeat-associated core domain-containing protein</fullName>
    </submittedName>
</protein>
<feature type="chain" id="PRO_5009296400" evidence="2">
    <location>
        <begin position="40"/>
        <end position="2275"/>
    </location>
</feature>